<feature type="domain" description="C2H2-type" evidence="9">
    <location>
        <begin position="455"/>
        <end position="483"/>
    </location>
</feature>
<dbReference type="Pfam" id="PF12874">
    <property type="entry name" value="zf-met"/>
    <property type="match status" value="1"/>
</dbReference>
<keyword evidence="12" id="KW-1185">Reference proteome</keyword>
<evidence type="ECO:0000256" key="2">
    <source>
        <dbReference type="ARBA" id="ARBA00022723"/>
    </source>
</evidence>
<evidence type="ECO:0000313" key="11">
    <source>
        <dbReference type="EnsemblMetazoa" id="ASIC012445-PA"/>
    </source>
</evidence>
<feature type="domain" description="C2H2-type" evidence="9">
    <location>
        <begin position="427"/>
        <end position="454"/>
    </location>
</feature>
<dbReference type="VEuPathDB" id="VectorBase:ASIC012445"/>
<evidence type="ECO:0000313" key="12">
    <source>
        <dbReference type="Proteomes" id="UP000030765"/>
    </source>
</evidence>
<dbReference type="InterPro" id="IPR036236">
    <property type="entry name" value="Znf_C2H2_sf"/>
</dbReference>
<evidence type="ECO:0000256" key="4">
    <source>
        <dbReference type="ARBA" id="ARBA00022771"/>
    </source>
</evidence>
<dbReference type="GO" id="GO:0005634">
    <property type="term" value="C:nucleus"/>
    <property type="evidence" value="ECO:0007669"/>
    <property type="project" value="UniProtKB-SubCell"/>
</dbReference>
<dbReference type="PROSITE" id="PS00028">
    <property type="entry name" value="ZINC_FINGER_C2H2_1"/>
    <property type="match status" value="7"/>
</dbReference>
<keyword evidence="3" id="KW-0677">Repeat</keyword>
<dbReference type="EMBL" id="ATLV01019715">
    <property type="status" value="NOT_ANNOTATED_CDS"/>
    <property type="molecule type" value="Genomic_DNA"/>
</dbReference>
<evidence type="ECO:0000256" key="1">
    <source>
        <dbReference type="ARBA" id="ARBA00004123"/>
    </source>
</evidence>
<keyword evidence="2" id="KW-0479">Metal-binding</keyword>
<accession>A0A084W2X0</accession>
<dbReference type="SMART" id="SM00355">
    <property type="entry name" value="ZnF_C2H2"/>
    <property type="match status" value="10"/>
</dbReference>
<organism evidence="10">
    <name type="scientific">Anopheles sinensis</name>
    <name type="common">Mosquito</name>
    <dbReference type="NCBI Taxonomy" id="74873"/>
    <lineage>
        <taxon>Eukaryota</taxon>
        <taxon>Metazoa</taxon>
        <taxon>Ecdysozoa</taxon>
        <taxon>Arthropoda</taxon>
        <taxon>Hexapoda</taxon>
        <taxon>Insecta</taxon>
        <taxon>Pterygota</taxon>
        <taxon>Neoptera</taxon>
        <taxon>Endopterygota</taxon>
        <taxon>Diptera</taxon>
        <taxon>Nematocera</taxon>
        <taxon>Culicoidea</taxon>
        <taxon>Culicidae</taxon>
        <taxon>Anophelinae</taxon>
        <taxon>Anopheles</taxon>
    </lineage>
</organism>
<keyword evidence="5" id="KW-0862">Zinc</keyword>
<sequence length="501" mass="58201">MAIKCRLCLSKIETNASTTSIDDICFRDKLQAITSDDSFPSLVCSECEGKVDQFHVYQEEVKQNQDRLWSSKLQECIGETTIEHAPNSEHEELMVSIPKTEKIEAADNNSLQTPEDSDASIGDIDDPENEPLSTSEEIKTDYNKSKKTYAPLRKQTKVRKNVRLRDVENKKEPRDGVGRKKFNHLDEKNRRLQEFYDMKCEICGEQQVSFTTLKIHYHQQHNVRGYIKCCGRMFNSRYRLLEHLSCHVGASMVRCEICEKTFSSRSYLLVHNSRVHGRAEDRPFKCTQCHQSYAHECHLKAHMVYHVRVRCSICGKELSSSLSLQSHMKRMHGDVEKHICETCGKEFRSRPAFNQHVKLHMGTVVVEQAQCTICSKWLNSKRALKQHIKHVHDEAGKPFKCDQCGQEFIHSRSLSDHKMRVHVEERYECEVCGKRFKRSIYLKEHSAIHSGQPLYSCDICDATFNSKSNKYSHRKKKHPVEWEARRREQLTANTKILIPPD</sequence>
<dbReference type="EMBL" id="KE525278">
    <property type="protein sequence ID" value="KFB44564.1"/>
    <property type="molecule type" value="Genomic_DNA"/>
</dbReference>
<keyword evidence="4 7" id="KW-0863">Zinc-finger</keyword>
<evidence type="ECO:0000259" key="9">
    <source>
        <dbReference type="PROSITE" id="PS50157"/>
    </source>
</evidence>
<dbReference type="VEuPathDB" id="VectorBase:ASIS019755"/>
<dbReference type="AlphaFoldDB" id="A0A084W2X0"/>
<evidence type="ECO:0000256" key="5">
    <source>
        <dbReference type="ARBA" id="ARBA00022833"/>
    </source>
</evidence>
<evidence type="ECO:0000313" key="10">
    <source>
        <dbReference type="EMBL" id="KFB44564.1"/>
    </source>
</evidence>
<evidence type="ECO:0000256" key="7">
    <source>
        <dbReference type="PROSITE-ProRule" id="PRU00042"/>
    </source>
</evidence>
<dbReference type="Pfam" id="PF13894">
    <property type="entry name" value="zf-C2H2_4"/>
    <property type="match status" value="2"/>
</dbReference>
<feature type="domain" description="C2H2-type" evidence="9">
    <location>
        <begin position="309"/>
        <end position="337"/>
    </location>
</feature>
<dbReference type="FunFam" id="3.30.160.60:FF:000446">
    <property type="entry name" value="Zinc finger protein"/>
    <property type="match status" value="1"/>
</dbReference>
<dbReference type="Proteomes" id="UP000030765">
    <property type="component" value="Unassembled WGS sequence"/>
</dbReference>
<evidence type="ECO:0000256" key="3">
    <source>
        <dbReference type="ARBA" id="ARBA00022737"/>
    </source>
</evidence>
<dbReference type="SMART" id="SM00868">
    <property type="entry name" value="zf-AD"/>
    <property type="match status" value="1"/>
</dbReference>
<proteinExistence type="predicted"/>
<dbReference type="SUPFAM" id="SSF57667">
    <property type="entry name" value="beta-beta-alpha zinc fingers"/>
    <property type="match status" value="4"/>
</dbReference>
<feature type="compositionally biased region" description="Acidic residues" evidence="8">
    <location>
        <begin position="115"/>
        <end position="129"/>
    </location>
</feature>
<dbReference type="InterPro" id="IPR012934">
    <property type="entry name" value="Znf_AD"/>
</dbReference>
<dbReference type="OrthoDB" id="3565419at2759"/>
<name>A0A084W2X0_ANOSI</name>
<dbReference type="Gene3D" id="3.30.160.60">
    <property type="entry name" value="Classic Zinc Finger"/>
    <property type="match status" value="5"/>
</dbReference>
<dbReference type="FunFam" id="3.30.160.60:FF:000145">
    <property type="entry name" value="Zinc finger protein 574"/>
    <property type="match status" value="1"/>
</dbReference>
<feature type="domain" description="C2H2-type" evidence="9">
    <location>
        <begin position="338"/>
        <end position="362"/>
    </location>
</feature>
<dbReference type="PANTHER" id="PTHR23225:SF2">
    <property type="entry name" value="AT09679P-RELATED"/>
    <property type="match status" value="1"/>
</dbReference>
<dbReference type="InterPro" id="IPR013087">
    <property type="entry name" value="Znf_C2H2_type"/>
</dbReference>
<feature type="region of interest" description="Disordered" evidence="8">
    <location>
        <begin position="107"/>
        <end position="150"/>
    </location>
</feature>
<protein>
    <submittedName>
        <fullName evidence="10">AGAP005483-PA-like protein</fullName>
    </submittedName>
</protein>
<dbReference type="GO" id="GO:0008270">
    <property type="term" value="F:zinc ion binding"/>
    <property type="evidence" value="ECO:0007669"/>
    <property type="project" value="UniProtKB-KW"/>
</dbReference>
<evidence type="ECO:0000256" key="6">
    <source>
        <dbReference type="ARBA" id="ARBA00023242"/>
    </source>
</evidence>
<evidence type="ECO:0000256" key="8">
    <source>
        <dbReference type="SAM" id="MobiDB-lite"/>
    </source>
</evidence>
<dbReference type="PROSITE" id="PS50157">
    <property type="entry name" value="ZINC_FINGER_C2H2_2"/>
    <property type="match status" value="7"/>
</dbReference>
<dbReference type="SUPFAM" id="SSF57716">
    <property type="entry name" value="Glucocorticoid receptor-like (DNA-binding domain)"/>
    <property type="match status" value="1"/>
</dbReference>
<comment type="subcellular location">
    <subcellularLocation>
        <location evidence="1">Nucleus</location>
    </subcellularLocation>
</comment>
<gene>
    <name evidence="10" type="ORF">ZHAS_00012445</name>
</gene>
<dbReference type="STRING" id="74873.A0A084W2X0"/>
<dbReference type="PANTHER" id="PTHR23225">
    <property type="entry name" value="ZINC FINGER PROTEIN"/>
    <property type="match status" value="1"/>
</dbReference>
<dbReference type="OMA" id="THIANHK"/>
<dbReference type="Pfam" id="PF00096">
    <property type="entry name" value="zf-C2H2"/>
    <property type="match status" value="4"/>
</dbReference>
<reference evidence="11" key="2">
    <citation type="submission" date="2020-05" db="UniProtKB">
        <authorList>
            <consortium name="EnsemblMetazoa"/>
        </authorList>
    </citation>
    <scope>IDENTIFICATION</scope>
</reference>
<dbReference type="GO" id="GO:0003700">
    <property type="term" value="F:DNA-binding transcription factor activity"/>
    <property type="evidence" value="ECO:0007669"/>
    <property type="project" value="InterPro"/>
</dbReference>
<feature type="domain" description="C2H2-type" evidence="9">
    <location>
        <begin position="253"/>
        <end position="281"/>
    </location>
</feature>
<keyword evidence="6" id="KW-0539">Nucleus</keyword>
<feature type="domain" description="C2H2-type" evidence="9">
    <location>
        <begin position="284"/>
        <end position="311"/>
    </location>
</feature>
<dbReference type="InterPro" id="IPR039970">
    <property type="entry name" value="TF_Grauzone"/>
</dbReference>
<dbReference type="Gene3D" id="3.40.1800.20">
    <property type="match status" value="1"/>
</dbReference>
<dbReference type="EnsemblMetazoa" id="ASIC012445-RA">
    <property type="protein sequence ID" value="ASIC012445-PA"/>
    <property type="gene ID" value="ASIC012445"/>
</dbReference>
<reference evidence="10 12" key="1">
    <citation type="journal article" date="2014" name="BMC Genomics">
        <title>Genome sequence of Anopheles sinensis provides insight into genetics basis of mosquito competence for malaria parasites.</title>
        <authorList>
            <person name="Zhou D."/>
            <person name="Zhang D."/>
            <person name="Ding G."/>
            <person name="Shi L."/>
            <person name="Hou Q."/>
            <person name="Ye Y."/>
            <person name="Xu Y."/>
            <person name="Zhou H."/>
            <person name="Xiong C."/>
            <person name="Li S."/>
            <person name="Yu J."/>
            <person name="Hong S."/>
            <person name="Yu X."/>
            <person name="Zou P."/>
            <person name="Chen C."/>
            <person name="Chang X."/>
            <person name="Wang W."/>
            <person name="Lv Y."/>
            <person name="Sun Y."/>
            <person name="Ma L."/>
            <person name="Shen B."/>
            <person name="Zhu C."/>
        </authorList>
    </citation>
    <scope>NUCLEOTIDE SEQUENCE [LARGE SCALE GENOMIC DNA]</scope>
</reference>
<feature type="domain" description="C2H2-type" evidence="9">
    <location>
        <begin position="399"/>
        <end position="427"/>
    </location>
</feature>